<dbReference type="PANTHER" id="PTHR38733">
    <property type="entry name" value="PROTEIN MCRC"/>
    <property type="match status" value="1"/>
</dbReference>
<accession>A0ABN2VV95</accession>
<dbReference type="EMBL" id="BAAAPE010000007">
    <property type="protein sequence ID" value="GAA2074127.1"/>
    <property type="molecule type" value="Genomic_DNA"/>
</dbReference>
<dbReference type="PANTHER" id="PTHR38733:SF1">
    <property type="entry name" value="TYPE IV METHYL-DIRECTED RESTRICTION ENZYME ECOKMCRBC"/>
    <property type="match status" value="1"/>
</dbReference>
<evidence type="ECO:0000313" key="1">
    <source>
        <dbReference type="EMBL" id="GAA2074127.1"/>
    </source>
</evidence>
<dbReference type="Proteomes" id="UP001500016">
    <property type="component" value="Unassembled WGS sequence"/>
</dbReference>
<comment type="caution">
    <text evidence="1">The sequence shown here is derived from an EMBL/GenBank/DDBJ whole genome shotgun (WGS) entry which is preliminary data.</text>
</comment>
<name>A0ABN2VV95_9ACTN</name>
<gene>
    <name evidence="1" type="ORF">GCM10009801_27860</name>
</gene>
<keyword evidence="2" id="KW-1185">Reference proteome</keyword>
<dbReference type="RefSeq" id="WP_344527666.1">
    <property type="nucleotide sequence ID" value="NZ_BAAAPE010000007.1"/>
</dbReference>
<dbReference type="InterPro" id="IPR019292">
    <property type="entry name" value="McrC"/>
</dbReference>
<reference evidence="1 2" key="1">
    <citation type="journal article" date="2019" name="Int. J. Syst. Evol. Microbiol.">
        <title>The Global Catalogue of Microorganisms (GCM) 10K type strain sequencing project: providing services to taxonomists for standard genome sequencing and annotation.</title>
        <authorList>
            <consortium name="The Broad Institute Genomics Platform"/>
            <consortium name="The Broad Institute Genome Sequencing Center for Infectious Disease"/>
            <person name="Wu L."/>
            <person name="Ma J."/>
        </authorList>
    </citation>
    <scope>NUCLEOTIDE SEQUENCE [LARGE SCALE GENOMIC DNA]</scope>
    <source>
        <strain evidence="1 2">JCM 15478</strain>
    </source>
</reference>
<evidence type="ECO:0008006" key="3">
    <source>
        <dbReference type="Google" id="ProtNLM"/>
    </source>
</evidence>
<sequence>MTVVTLDRLTEPNRTVIPCSEYGPISVAPEDVIGHDGRLALAPGVLNHYVRVDFKDGQLRLSAKGVTGLMPLTDRIAIQVRPRFPLRSLTHMVTVAGYAPAMLSALREYRPTDQWSDWLLDVMTDGLLDVMDTIALNGFLRTYDRRTEDGSYPHGRIDTTATMLRFAARGMNHRAQYSWFERTIDNPPNRCLKSAVSLLHGRYVNAPRHKGVRGRVARLGEALRTLEHVTLENHPASLDDPQVRGESPIPETRSYYRSALDLAVAILTRRGISLDAPTGDLTMPTLLVKTEDLFEKFVRVSLRAALAGHPNLAVLDGNQEPGRLPLYEDLPDATSRVLPDHEVPTTSGEPPYAEPDVVFRMDDGTHPVIADVKYTDVKNLAARSEVEQIVLYGLRYRAPVVMTIHPRRAGAKKGLHVAGRIGSVVVAQYRIDLGANDLEAEMEEMGAKISELIAL</sequence>
<dbReference type="Pfam" id="PF10117">
    <property type="entry name" value="McrBC"/>
    <property type="match status" value="1"/>
</dbReference>
<organism evidence="1 2">
    <name type="scientific">Streptomyces albiaxialis</name>
    <dbReference type="NCBI Taxonomy" id="329523"/>
    <lineage>
        <taxon>Bacteria</taxon>
        <taxon>Bacillati</taxon>
        <taxon>Actinomycetota</taxon>
        <taxon>Actinomycetes</taxon>
        <taxon>Kitasatosporales</taxon>
        <taxon>Streptomycetaceae</taxon>
        <taxon>Streptomyces</taxon>
    </lineage>
</organism>
<protein>
    <recommendedName>
        <fullName evidence="3">Restriction endonuclease</fullName>
    </recommendedName>
</protein>
<evidence type="ECO:0000313" key="2">
    <source>
        <dbReference type="Proteomes" id="UP001500016"/>
    </source>
</evidence>
<proteinExistence type="predicted"/>